<dbReference type="Proteomes" id="UP000094455">
    <property type="component" value="Unassembled WGS sequence"/>
</dbReference>
<feature type="region of interest" description="Disordered" evidence="2">
    <location>
        <begin position="75"/>
        <end position="142"/>
    </location>
</feature>
<feature type="region of interest" description="Disordered" evidence="2">
    <location>
        <begin position="1285"/>
        <end position="1366"/>
    </location>
</feature>
<feature type="region of interest" description="Disordered" evidence="2">
    <location>
        <begin position="500"/>
        <end position="529"/>
    </location>
</feature>
<dbReference type="GO" id="GO:0055028">
    <property type="term" value="C:cortical microtubule"/>
    <property type="evidence" value="ECO:0007669"/>
    <property type="project" value="TreeGrafter"/>
</dbReference>
<dbReference type="GO" id="GO:0043622">
    <property type="term" value="P:cortical microtubule organization"/>
    <property type="evidence" value="ECO:0007669"/>
    <property type="project" value="TreeGrafter"/>
</dbReference>
<keyword evidence="1" id="KW-0175">Coiled coil</keyword>
<feature type="compositionally biased region" description="Low complexity" evidence="2">
    <location>
        <begin position="296"/>
        <end position="340"/>
    </location>
</feature>
<dbReference type="EMBL" id="KV454002">
    <property type="protein sequence ID" value="ODQ48287.1"/>
    <property type="molecule type" value="Genomic_DNA"/>
</dbReference>
<proteinExistence type="predicted"/>
<feature type="compositionally biased region" description="Polar residues" evidence="2">
    <location>
        <begin position="97"/>
        <end position="110"/>
    </location>
</feature>
<gene>
    <name evidence="3" type="ORF">PICMEDRAFT_16093</name>
</gene>
<sequence length="1404" mass="153402">MAPARKDTDEEQNLDTLLSTESSGDFTDALNSNFLDPGVSNGDVDWLFRGREVKKLTKRSNTINNEVQSQLLHAQQKALVQSKHGRDSPTSSSSTSLQNLANSPATVDQQSASTSSPGAAGAVAGPAGSAGFSSSHYSAAQPNSAPVAIPIPSTRKSVNSSNVNLNSAVSANSLSDLPIKSSLKSASPANIGNGLKIDTSMIHSSSPHSSTSPSNNDTSVPLAFSASSSSHRSISSPMDPAPPASALVSSPASALNSNPNSTSTPTTPTNRSRSSSLLFGRSKSPSNASEHKPAKKSLLSSLSSKLKPGSHSTSTAPATSTSPSPAAAPKASAPSSPSVSRHPTPVAPHPVKISPPIHNNSSDNSLTKLAHVHNFENTHPTTSLSASDKLLDSVSFSRVSFALDGLVEDPQQQIPSRRPKRGNVLIPEDMLAPPPKLSIGITNSFNEQTKAERPKVDPKLYEQALARQNFFTAESKKHSEEAHIAALRMAKEVSSFKKRRGSFLKSDDDDDDEEEDITDSRFVGGDDKLDIDTPLHEHIDYFGHEENNSSSSSTNEETDRDISLETLYTRCCHLREILPIPATLKQLKGRSKPLHVLKMLNPKPTLIDILSFSDFLAIAPVISVILDNVTIDTEMLRIILISLKNSKMLDKLSLRNVPIDAEGWKYLCKFLRLNTSIQKLDISQQRVKKSSDHSKTVRSDLDWDLFTDTLILRGGMEELVIHGCCLSTDQLNNLVSKALVLKTKRLGFASAQLDVEKMSILAKWISTPNTTCNGIDFAFNDLSQGQLMPINNMLKQRSSDIKLQFFSLNSTNVRLKECSELIQNLSALPSLRFLDLSNNAHLFPDIIPVLRDYLPKYPDLRRLHFDFDNLTEFAIVQLCVIFQQCPRLVHVSFLGNNKITSKSASALYSAVKHSHIYNIDMDYDGLDEELVSRIAFYLMRNMENLLNFSVNPKCSDIKTSSTKSVVDSESIITSGVIAKDEDLIFDGSLLTKAAEHLLENGSHISGEERMVIYRALVEKTVKLRTEIHDSMNKLFEAREKGRLSIEGKENLLRFCLLDDSLENILDIFSDEVSAEKGSSGGQSNSSDNNGDHVSSRPGMIRRLSSQLTRHHSSEDVIQTGPIVSGEFYQHNDEIIPTVATEAPHIVVADADSVPVDSTTGKRVLMRKFSQTSVHSKKLEEEEGELHRWGFFVQQQNDIMPDDSQNVAKLKEEEKERERLRIEAEKAEKERLKSEAEKKKLKINTIPSGSELRETIMKAKGIESITDLIKKVNKDFTTVETIYKHADAKRAASRNQDTSSSGGSPISPSGKSGIGSGNVQSTKSSDISKISAADTDISAAESKTVFGEDRVSNRASSPDIDASAIDNTLSPTVSISSINEGDIKDQADEVYERILNNVIRVRSNK</sequence>
<evidence type="ECO:0008006" key="5">
    <source>
        <dbReference type="Google" id="ProtNLM"/>
    </source>
</evidence>
<dbReference type="InterPro" id="IPR032675">
    <property type="entry name" value="LRR_dom_sf"/>
</dbReference>
<dbReference type="PANTHER" id="PTHR31949:SF2">
    <property type="entry name" value="OS05G0480600 PROTEIN"/>
    <property type="match status" value="1"/>
</dbReference>
<dbReference type="Gene3D" id="3.80.10.10">
    <property type="entry name" value="Ribonuclease Inhibitor"/>
    <property type="match status" value="2"/>
</dbReference>
<evidence type="ECO:0000256" key="1">
    <source>
        <dbReference type="SAM" id="Coils"/>
    </source>
</evidence>
<reference evidence="3 4" key="1">
    <citation type="journal article" date="2016" name="Proc. Natl. Acad. Sci. U.S.A.">
        <title>Comparative genomics of biotechnologically important yeasts.</title>
        <authorList>
            <person name="Riley R."/>
            <person name="Haridas S."/>
            <person name="Wolfe K.H."/>
            <person name="Lopes M.R."/>
            <person name="Hittinger C.T."/>
            <person name="Goeker M."/>
            <person name="Salamov A.A."/>
            <person name="Wisecaver J.H."/>
            <person name="Long T.M."/>
            <person name="Calvey C.H."/>
            <person name="Aerts A.L."/>
            <person name="Barry K.W."/>
            <person name="Choi C."/>
            <person name="Clum A."/>
            <person name="Coughlan A.Y."/>
            <person name="Deshpande S."/>
            <person name="Douglass A.P."/>
            <person name="Hanson S.J."/>
            <person name="Klenk H.-P."/>
            <person name="LaButti K.M."/>
            <person name="Lapidus A."/>
            <person name="Lindquist E.A."/>
            <person name="Lipzen A.M."/>
            <person name="Meier-Kolthoff J.P."/>
            <person name="Ohm R.A."/>
            <person name="Otillar R.P."/>
            <person name="Pangilinan J.L."/>
            <person name="Peng Y."/>
            <person name="Rokas A."/>
            <person name="Rosa C.A."/>
            <person name="Scheuner C."/>
            <person name="Sibirny A.A."/>
            <person name="Slot J.C."/>
            <person name="Stielow J.B."/>
            <person name="Sun H."/>
            <person name="Kurtzman C.P."/>
            <person name="Blackwell M."/>
            <person name="Grigoriev I.V."/>
            <person name="Jeffries T.W."/>
        </authorList>
    </citation>
    <scope>NUCLEOTIDE SEQUENCE [LARGE SCALE GENOMIC DNA]</scope>
    <source>
        <strain evidence="3 4">NRRL Y-2026</strain>
    </source>
</reference>
<evidence type="ECO:0000256" key="2">
    <source>
        <dbReference type="SAM" id="MobiDB-lite"/>
    </source>
</evidence>
<feature type="region of interest" description="Disordered" evidence="2">
    <location>
        <begin position="1075"/>
        <end position="1097"/>
    </location>
</feature>
<feature type="compositionally biased region" description="Low complexity" evidence="2">
    <location>
        <begin position="111"/>
        <end position="135"/>
    </location>
</feature>
<protein>
    <recommendedName>
        <fullName evidence="5">GLC7-interacting protein 3</fullName>
    </recommendedName>
</protein>
<dbReference type="GeneID" id="30177773"/>
<dbReference type="STRING" id="763406.A0A1E3NQA2"/>
<feature type="compositionally biased region" description="Low complexity" evidence="2">
    <location>
        <begin position="1298"/>
        <end position="1310"/>
    </location>
</feature>
<feature type="compositionally biased region" description="Low complexity" evidence="2">
    <location>
        <begin position="203"/>
        <end position="286"/>
    </location>
</feature>
<dbReference type="RefSeq" id="XP_019019400.1">
    <property type="nucleotide sequence ID" value="XM_019161086.1"/>
</dbReference>
<feature type="coiled-coil region" evidence="1">
    <location>
        <begin position="1206"/>
        <end position="1243"/>
    </location>
</feature>
<dbReference type="SUPFAM" id="SSF52047">
    <property type="entry name" value="RNI-like"/>
    <property type="match status" value="1"/>
</dbReference>
<feature type="compositionally biased region" description="Polar residues" evidence="2">
    <location>
        <begin position="14"/>
        <end position="29"/>
    </location>
</feature>
<keyword evidence="4" id="KW-1185">Reference proteome</keyword>
<organism evidence="3 4">
    <name type="scientific">Pichia membranifaciens NRRL Y-2026</name>
    <dbReference type="NCBI Taxonomy" id="763406"/>
    <lineage>
        <taxon>Eukaryota</taxon>
        <taxon>Fungi</taxon>
        <taxon>Dikarya</taxon>
        <taxon>Ascomycota</taxon>
        <taxon>Saccharomycotina</taxon>
        <taxon>Pichiomycetes</taxon>
        <taxon>Pichiales</taxon>
        <taxon>Pichiaceae</taxon>
        <taxon>Pichia</taxon>
    </lineage>
</organism>
<accession>A0A1E3NQA2</accession>
<evidence type="ECO:0000313" key="4">
    <source>
        <dbReference type="Proteomes" id="UP000094455"/>
    </source>
</evidence>
<evidence type="ECO:0000313" key="3">
    <source>
        <dbReference type="EMBL" id="ODQ48287.1"/>
    </source>
</evidence>
<feature type="compositionally biased region" description="Acidic residues" evidence="2">
    <location>
        <begin position="507"/>
        <end position="517"/>
    </location>
</feature>
<feature type="region of interest" description="Disordered" evidence="2">
    <location>
        <begin position="198"/>
        <end position="364"/>
    </location>
</feature>
<name>A0A1E3NQA2_9ASCO</name>
<feature type="region of interest" description="Disordered" evidence="2">
    <location>
        <begin position="1"/>
        <end position="29"/>
    </location>
</feature>
<dbReference type="OrthoDB" id="8436363at2759"/>
<dbReference type="PANTHER" id="PTHR31949">
    <property type="entry name" value="GASTRIC MUCIN-LIKE PROTEIN"/>
    <property type="match status" value="1"/>
</dbReference>
<feature type="compositionally biased region" description="Polar residues" evidence="2">
    <location>
        <begin position="1317"/>
        <end position="1327"/>
    </location>
</feature>